<keyword evidence="2" id="KW-1185">Reference proteome</keyword>
<feature type="non-terminal residue" evidence="1">
    <location>
        <position position="139"/>
    </location>
</feature>
<feature type="non-terminal residue" evidence="1">
    <location>
        <position position="1"/>
    </location>
</feature>
<protein>
    <submittedName>
        <fullName evidence="1">Uncharacterized protein</fullName>
    </submittedName>
</protein>
<dbReference type="AlphaFoldDB" id="A0A074Z7R3"/>
<name>A0A074Z7R3_OPIVI</name>
<sequence>NATSVIDLDFNQQNCSLLTTKLSGIKRSQTGPAAPLRLRISIMERRCINKIHQSNWGKLYQQMSKCKASNKHQSALALQRNTNRASEKQDNNAMPQNTFRCTRENSRPNWNGCIEDTACHVAGLCAQVQKLTRPNTAFD</sequence>
<accession>A0A074Z7R3</accession>
<dbReference type="RefSeq" id="XP_009176988.1">
    <property type="nucleotide sequence ID" value="XM_009178724.1"/>
</dbReference>
<dbReference type="CTD" id="20329766"/>
<gene>
    <name evidence="1" type="ORF">T265_15601</name>
</gene>
<evidence type="ECO:0000313" key="1">
    <source>
        <dbReference type="EMBL" id="KER19265.1"/>
    </source>
</evidence>
<dbReference type="KEGG" id="ovi:T265_15601"/>
<dbReference type="Proteomes" id="UP000054324">
    <property type="component" value="Unassembled WGS sequence"/>
</dbReference>
<reference evidence="1 2" key="1">
    <citation type="submission" date="2013-11" db="EMBL/GenBank/DDBJ databases">
        <title>Opisthorchis viverrini - life in the bile duct.</title>
        <authorList>
            <person name="Young N.D."/>
            <person name="Nagarajan N."/>
            <person name="Lin S.J."/>
            <person name="Korhonen P.K."/>
            <person name="Jex A.R."/>
            <person name="Hall R.S."/>
            <person name="Safavi-Hemami H."/>
            <person name="Kaewkong W."/>
            <person name="Bertrand D."/>
            <person name="Gao S."/>
            <person name="Seet Q."/>
            <person name="Wongkham S."/>
            <person name="Teh B.T."/>
            <person name="Wongkham C."/>
            <person name="Intapan P.M."/>
            <person name="Maleewong W."/>
            <person name="Yang X."/>
            <person name="Hu M."/>
            <person name="Wang Z."/>
            <person name="Hofmann A."/>
            <person name="Sternberg P.W."/>
            <person name="Tan P."/>
            <person name="Wang J."/>
            <person name="Gasser R.B."/>
        </authorList>
    </citation>
    <scope>NUCLEOTIDE SEQUENCE [LARGE SCALE GENOMIC DNA]</scope>
</reference>
<dbReference type="EMBL" id="KL597265">
    <property type="protein sequence ID" value="KER19265.1"/>
    <property type="molecule type" value="Genomic_DNA"/>
</dbReference>
<dbReference type="GeneID" id="20329766"/>
<evidence type="ECO:0000313" key="2">
    <source>
        <dbReference type="Proteomes" id="UP000054324"/>
    </source>
</evidence>
<organism evidence="1 2">
    <name type="scientific">Opisthorchis viverrini</name>
    <name type="common">Southeast Asian liver fluke</name>
    <dbReference type="NCBI Taxonomy" id="6198"/>
    <lineage>
        <taxon>Eukaryota</taxon>
        <taxon>Metazoa</taxon>
        <taxon>Spiralia</taxon>
        <taxon>Lophotrochozoa</taxon>
        <taxon>Platyhelminthes</taxon>
        <taxon>Trematoda</taxon>
        <taxon>Digenea</taxon>
        <taxon>Opisthorchiida</taxon>
        <taxon>Opisthorchiata</taxon>
        <taxon>Opisthorchiidae</taxon>
        <taxon>Opisthorchis</taxon>
    </lineage>
</organism>
<proteinExistence type="predicted"/>